<dbReference type="EMBL" id="MH043902">
    <property type="protein sequence ID" value="AWI67056.1"/>
    <property type="molecule type" value="mRNA"/>
</dbReference>
<dbReference type="PANTHER" id="PTHR12521">
    <property type="entry name" value="PROTEIN C6ORF130"/>
    <property type="match status" value="1"/>
</dbReference>
<accession>A0A2S1TZH3</accession>
<organism evidence="6">
    <name type="scientific">Anaeromyces contortus</name>
    <dbReference type="NCBI Taxonomy" id="2170304"/>
    <lineage>
        <taxon>Eukaryota</taxon>
        <taxon>Fungi</taxon>
        <taxon>Fungi incertae sedis</taxon>
        <taxon>Chytridiomycota</taxon>
        <taxon>Chytridiomycota incertae sedis</taxon>
        <taxon>Neocallimastigomycetes</taxon>
        <taxon>Neocallimastigales</taxon>
        <taxon>Neocallimastigaceae</taxon>
        <taxon>Anaeromyces</taxon>
    </lineage>
</organism>
<evidence type="ECO:0000256" key="1">
    <source>
        <dbReference type="ARBA" id="ARBA00006575"/>
    </source>
</evidence>
<evidence type="ECO:0000259" key="5">
    <source>
        <dbReference type="PROSITE" id="PS51154"/>
    </source>
</evidence>
<dbReference type="InterPro" id="IPR043472">
    <property type="entry name" value="Macro_dom-like"/>
</dbReference>
<dbReference type="GO" id="GO:0140291">
    <property type="term" value="P:peptidyl-glutamate ADP-deribosylation"/>
    <property type="evidence" value="ECO:0007669"/>
    <property type="project" value="TreeGrafter"/>
</dbReference>
<dbReference type="PANTHER" id="PTHR12521:SF0">
    <property type="entry name" value="ADP-RIBOSE GLYCOHYDROLASE OARD1"/>
    <property type="match status" value="1"/>
</dbReference>
<dbReference type="PROSITE" id="PS51154">
    <property type="entry name" value="MACRO"/>
    <property type="match status" value="1"/>
</dbReference>
<dbReference type="CDD" id="cd02901">
    <property type="entry name" value="Macro_Poa1p-like"/>
    <property type="match status" value="1"/>
</dbReference>
<dbReference type="InterPro" id="IPR050892">
    <property type="entry name" value="ADP-ribose_metab_enzymes"/>
</dbReference>
<dbReference type="Gene3D" id="3.40.220.10">
    <property type="entry name" value="Leucine Aminopeptidase, subunit E, domain 1"/>
    <property type="match status" value="1"/>
</dbReference>
<comment type="similarity">
    <text evidence="1">Belongs to the POA1 family.</text>
</comment>
<dbReference type="AlphaFoldDB" id="A0A2S1TZH3"/>
<dbReference type="SUPFAM" id="SSF52949">
    <property type="entry name" value="Macro domain-like"/>
    <property type="match status" value="1"/>
</dbReference>
<dbReference type="EC" id="3.1.3.84" evidence="2"/>
<comment type="catalytic activity">
    <reaction evidence="4">
        <text>ADP-alpha-D-ribose 1''-phosphate + H2O = ADP-D-ribose + phosphate</text>
        <dbReference type="Rhea" id="RHEA:25029"/>
        <dbReference type="ChEBI" id="CHEBI:15377"/>
        <dbReference type="ChEBI" id="CHEBI:43474"/>
        <dbReference type="ChEBI" id="CHEBI:57967"/>
        <dbReference type="ChEBI" id="CHEBI:58753"/>
        <dbReference type="EC" id="3.1.3.84"/>
    </reaction>
</comment>
<protein>
    <recommendedName>
        <fullName evidence="3">ADP-ribose 1''-phosphate phosphatase</fullName>
        <ecNumber evidence="2">3.1.3.84</ecNumber>
    </recommendedName>
</protein>
<sequence>MNLFDIGNEYYLAHCISCDFALGKGIAKEFRNRGVAKALNHDYQKSLWEGKGYCFYTPLNDFKGVFNLVTKQKYWMKPTYETLTQSLENMKRHILDHSDGSEVVKLAMPLIGCDLDRLTWSKVKEIINDVFAELNIDITICYL</sequence>
<evidence type="ECO:0000256" key="4">
    <source>
        <dbReference type="ARBA" id="ARBA00034427"/>
    </source>
</evidence>
<reference evidence="6" key="1">
    <citation type="submission" date="2018-03" db="EMBL/GenBank/DDBJ databases">
        <title>Horizontal gene transfer is an indispensable driver in forging the evolution of the Neocallimastigomycota as a distinct gut-dwelling fungal lineage.</title>
        <authorList>
            <person name="Murphy C.L."/>
            <person name="Youssef N.H."/>
            <person name="Elshahed M.S."/>
        </authorList>
    </citation>
    <scope>NUCLEOTIDE SEQUENCE</scope>
    <source>
        <strain evidence="6">C3G</strain>
    </source>
</reference>
<evidence type="ECO:0000313" key="6">
    <source>
        <dbReference type="EMBL" id="AWI67056.1"/>
    </source>
</evidence>
<evidence type="ECO:0000256" key="3">
    <source>
        <dbReference type="ARBA" id="ARBA00019744"/>
    </source>
</evidence>
<name>A0A2S1TZH3_9FUNG</name>
<evidence type="ECO:0000256" key="2">
    <source>
        <dbReference type="ARBA" id="ARBA00012983"/>
    </source>
</evidence>
<feature type="domain" description="Macro" evidence="5">
    <location>
        <begin position="1"/>
        <end position="143"/>
    </location>
</feature>
<dbReference type="InterPro" id="IPR002589">
    <property type="entry name" value="Macro_dom"/>
</dbReference>
<proteinExistence type="evidence at transcript level"/>